<dbReference type="EMBL" id="LDAU01000158">
    <property type="protein sequence ID" value="KRX02072.1"/>
    <property type="molecule type" value="Genomic_DNA"/>
</dbReference>
<keyword evidence="3" id="KW-1185">Reference proteome</keyword>
<proteinExistence type="predicted"/>
<evidence type="ECO:0000256" key="1">
    <source>
        <dbReference type="SAM" id="MobiDB-lite"/>
    </source>
</evidence>
<feature type="region of interest" description="Disordered" evidence="1">
    <location>
        <begin position="291"/>
        <end position="310"/>
    </location>
</feature>
<comment type="caution">
    <text evidence="2">The sequence shown here is derived from an EMBL/GenBank/DDBJ whole genome shotgun (WGS) entry which is preliminary data.</text>
</comment>
<evidence type="ECO:0000313" key="3">
    <source>
        <dbReference type="Proteomes" id="UP000054937"/>
    </source>
</evidence>
<feature type="region of interest" description="Disordered" evidence="1">
    <location>
        <begin position="160"/>
        <end position="185"/>
    </location>
</feature>
<gene>
    <name evidence="2" type="ORF">PPERSA_03134</name>
</gene>
<sequence length="867" mass="103472">MEQVDLMNLSSYSPKRAQKELDQEIEQALMKQKSIIDRIHTLKKQNFERDTFHVGPNEIAQIEFAFKDVIQKNLKDYEYDKRIQEIEEETSQIKRSIQKQPSFQYKQLQKTNFEVSMKKFNKVLQKSLKSPTSNSQFQNSKEFFEDNSSKNLVQNQESLKGNQNNNQNQNNNNNQNYNINNDSQINERNKSVSFLSEMKRLEMKNKLGNSENWKILGQKGRSKSILKSASPIKKKKKQQELEQNQNQYLGYDIQNSGLNLISPITKRSVFSTQQKKPIQFKRSITLNERTSFSFGMSPENKSKKKNQQQDQDEDFGQFVKCFNVDDSSREIKLNLGQQSLGFKKKRNELFGSQLVNQTKKQSRFKQFEKGQVKNEFYTPGHENERNQLKLINQTRKFRAIDIKQKLQDKDIGLQKNSNIEKLEYLIHYESSFDKQGVQKKQEDVILRRAFYFATQLKQDNNEKIKEDLDSRFSELGFGQFRKFLIFICDQKKEEELVKFQSDIYQSIFESITSKSGKNTVNFSELCEAVRKIALQYYKIAYEKGVLEKLPKNQGLLEEFVRLKILPKEREILLESENQMIQFSKLQEIQDLLKSFDQYLLEIFKFFITLRSSSAQDPYFYYMEFEEVFEIIWKLGFFPTKVTKLEIKRYFHYVQTQPQGLDFEDFKKFMHFIGIHIQKKMQDNGFNQGNYQINQKINNNKNNGLKADVQIQNKQQKSCYQQDKNNNNSNNKNNNQNEEEREKKSKNQDKNKKQEKKEQNQDEEDEDFFGFSNKKKTSVQIQLDQVLQRVKDEYNKEDILDELGNVIQAQKELQDYRKLILENHYQELRRFEQIFDGRILEIRKDKKQVFFYEQQSKRFELKEQLFLD</sequence>
<feature type="compositionally biased region" description="Low complexity" evidence="1">
    <location>
        <begin position="723"/>
        <end position="735"/>
    </location>
</feature>
<dbReference type="AlphaFoldDB" id="A0A0V0QIZ8"/>
<reference evidence="2 3" key="1">
    <citation type="journal article" date="2015" name="Sci. Rep.">
        <title>Genome of the facultative scuticociliatosis pathogen Pseudocohnilembus persalinus provides insight into its virulence through horizontal gene transfer.</title>
        <authorList>
            <person name="Xiong J."/>
            <person name="Wang G."/>
            <person name="Cheng J."/>
            <person name="Tian M."/>
            <person name="Pan X."/>
            <person name="Warren A."/>
            <person name="Jiang C."/>
            <person name="Yuan D."/>
            <person name="Miao W."/>
        </authorList>
    </citation>
    <scope>NUCLEOTIDE SEQUENCE [LARGE SCALE GENOMIC DNA]</scope>
    <source>
        <strain evidence="2">36N120E</strain>
    </source>
</reference>
<feature type="region of interest" description="Disordered" evidence="1">
    <location>
        <begin position="712"/>
        <end position="769"/>
    </location>
</feature>
<evidence type="ECO:0000313" key="2">
    <source>
        <dbReference type="EMBL" id="KRX02072.1"/>
    </source>
</evidence>
<feature type="region of interest" description="Disordered" evidence="1">
    <location>
        <begin position="219"/>
        <end position="241"/>
    </location>
</feature>
<dbReference type="Proteomes" id="UP000054937">
    <property type="component" value="Unassembled WGS sequence"/>
</dbReference>
<evidence type="ECO:0008006" key="4">
    <source>
        <dbReference type="Google" id="ProtNLM"/>
    </source>
</evidence>
<feature type="compositionally biased region" description="Basic and acidic residues" evidence="1">
    <location>
        <begin position="737"/>
        <end position="759"/>
    </location>
</feature>
<accession>A0A0V0QIZ8</accession>
<protein>
    <recommendedName>
        <fullName evidence="4">EF-hand domain-containing protein</fullName>
    </recommendedName>
</protein>
<dbReference type="InParanoid" id="A0A0V0QIZ8"/>
<feature type="compositionally biased region" description="Low complexity" evidence="1">
    <location>
        <begin position="162"/>
        <end position="181"/>
    </location>
</feature>
<feature type="compositionally biased region" description="Polar residues" evidence="1">
    <location>
        <begin position="712"/>
        <end position="722"/>
    </location>
</feature>
<name>A0A0V0QIZ8_PSEPJ</name>
<organism evidence="2 3">
    <name type="scientific">Pseudocohnilembus persalinus</name>
    <name type="common">Ciliate</name>
    <dbReference type="NCBI Taxonomy" id="266149"/>
    <lineage>
        <taxon>Eukaryota</taxon>
        <taxon>Sar</taxon>
        <taxon>Alveolata</taxon>
        <taxon>Ciliophora</taxon>
        <taxon>Intramacronucleata</taxon>
        <taxon>Oligohymenophorea</taxon>
        <taxon>Scuticociliatia</taxon>
        <taxon>Philasterida</taxon>
        <taxon>Pseudocohnilembidae</taxon>
        <taxon>Pseudocohnilembus</taxon>
    </lineage>
</organism>